<feature type="non-terminal residue" evidence="1">
    <location>
        <position position="139"/>
    </location>
</feature>
<dbReference type="Proteomes" id="UP000722791">
    <property type="component" value="Unassembled WGS sequence"/>
</dbReference>
<dbReference type="AlphaFoldDB" id="A0A8J4DCE4"/>
<name>A0A8J4DCE4_9CHLO</name>
<feature type="non-terminal residue" evidence="1">
    <location>
        <position position="1"/>
    </location>
</feature>
<evidence type="ECO:0000313" key="2">
    <source>
        <dbReference type="Proteomes" id="UP000722791"/>
    </source>
</evidence>
<sequence>DQDQVAATSRGENLLISLLNRGADQVLVPYTQHDYYADDGLDDVALARKAAAAKAVEEAVRRRLRRGWIWEAGPSELWLMSCGSRAESDAGGIPGHGMGIGQEQVYGDSANDGNDDAAAAAAAANAVAAPAVRAAVWMQ</sequence>
<organism evidence="1 2">
    <name type="scientific">Volvox reticuliferus</name>
    <dbReference type="NCBI Taxonomy" id="1737510"/>
    <lineage>
        <taxon>Eukaryota</taxon>
        <taxon>Viridiplantae</taxon>
        <taxon>Chlorophyta</taxon>
        <taxon>core chlorophytes</taxon>
        <taxon>Chlorophyceae</taxon>
        <taxon>CS clade</taxon>
        <taxon>Chlamydomonadales</taxon>
        <taxon>Volvocaceae</taxon>
        <taxon>Volvox</taxon>
    </lineage>
</organism>
<accession>A0A8J4DCE4</accession>
<gene>
    <name evidence="1" type="ORF">Vretimale_5114</name>
</gene>
<protein>
    <submittedName>
        <fullName evidence="1">Uncharacterized protein</fullName>
    </submittedName>
</protein>
<reference evidence="1" key="1">
    <citation type="journal article" date="2021" name="Proc. Natl. Acad. Sci. U.S.A.">
        <title>Three genomes in the algal genus Volvox reveal the fate of a haploid sex-determining region after a transition to homothallism.</title>
        <authorList>
            <person name="Yamamoto K."/>
            <person name="Hamaji T."/>
            <person name="Kawai-Toyooka H."/>
            <person name="Matsuzaki R."/>
            <person name="Takahashi F."/>
            <person name="Nishimura Y."/>
            <person name="Kawachi M."/>
            <person name="Noguchi H."/>
            <person name="Minakuchi Y."/>
            <person name="Umen J.G."/>
            <person name="Toyoda A."/>
            <person name="Nozaki H."/>
        </authorList>
    </citation>
    <scope>NUCLEOTIDE SEQUENCE</scope>
    <source>
        <strain evidence="1">NIES-3785</strain>
    </source>
</reference>
<comment type="caution">
    <text evidence="1">The sequence shown here is derived from an EMBL/GenBank/DDBJ whole genome shotgun (WGS) entry which is preliminary data.</text>
</comment>
<dbReference type="EMBL" id="BNCQ01000007">
    <property type="protein sequence ID" value="GIM00044.1"/>
    <property type="molecule type" value="Genomic_DNA"/>
</dbReference>
<proteinExistence type="predicted"/>
<evidence type="ECO:0000313" key="1">
    <source>
        <dbReference type="EMBL" id="GIM00044.1"/>
    </source>
</evidence>